<evidence type="ECO:0000313" key="2">
    <source>
        <dbReference type="Proteomes" id="UP001348641"/>
    </source>
</evidence>
<proteinExistence type="predicted"/>
<comment type="caution">
    <text evidence="1">The sequence shown here is derived from an EMBL/GenBank/DDBJ whole genome shotgun (WGS) entry which is preliminary data.</text>
</comment>
<dbReference type="RefSeq" id="WP_330161573.1">
    <property type="nucleotide sequence ID" value="NZ_BAAAJA010000080.1"/>
</dbReference>
<dbReference type="Proteomes" id="UP001348641">
    <property type="component" value="Unassembled WGS sequence"/>
</dbReference>
<organism evidence="1 2">
    <name type="scientific">Nocardiopsis tropica</name>
    <dbReference type="NCBI Taxonomy" id="109330"/>
    <lineage>
        <taxon>Bacteria</taxon>
        <taxon>Bacillati</taxon>
        <taxon>Actinomycetota</taxon>
        <taxon>Actinomycetes</taxon>
        <taxon>Streptosporangiales</taxon>
        <taxon>Nocardiopsidaceae</taxon>
        <taxon>Nocardiopsis</taxon>
    </lineage>
</organism>
<reference evidence="1 2" key="1">
    <citation type="submission" date="2023-07" db="EMBL/GenBank/DDBJ databases">
        <authorList>
            <person name="Girao M."/>
            <person name="Carvalho M.F."/>
        </authorList>
    </citation>
    <scope>NUCLEOTIDE SEQUENCE [LARGE SCALE GENOMIC DNA]</scope>
    <source>
        <strain evidence="1 2">66/93</strain>
    </source>
</reference>
<gene>
    <name evidence="1" type="ORF">Q8A49_30085</name>
</gene>
<dbReference type="EMBL" id="JAUUCC010000128">
    <property type="protein sequence ID" value="MEE2054754.1"/>
    <property type="molecule type" value="Genomic_DNA"/>
</dbReference>
<sequence length="57" mass="5959">MTPAMVVLRPGDKVLLTLAEDPEPEQLQQFVADLKSAFSGVDFVVASGVTGIAVQAT</sequence>
<name>A0ABU7KZQ1_9ACTN</name>
<protein>
    <submittedName>
        <fullName evidence="1">Uncharacterized protein</fullName>
    </submittedName>
</protein>
<accession>A0ABU7KZQ1</accession>
<evidence type="ECO:0000313" key="1">
    <source>
        <dbReference type="EMBL" id="MEE2054754.1"/>
    </source>
</evidence>